<evidence type="ECO:0000256" key="1">
    <source>
        <dbReference type="PROSITE-ProRule" id="PRU00244"/>
    </source>
</evidence>
<gene>
    <name evidence="3" type="ordered locus">Rvan_1372</name>
</gene>
<accession>E3I6I4</accession>
<dbReference type="PANTHER" id="PTHR35152">
    <property type="entry name" value="DOMAIN SIGNALLING PROTEIN, PUTATIVE (AFU_ORTHOLOGUE AFUA_5G11310)-RELATED"/>
    <property type="match status" value="1"/>
</dbReference>
<dbReference type="RefSeq" id="WP_013419033.1">
    <property type="nucleotide sequence ID" value="NC_014664.1"/>
</dbReference>
<keyword evidence="1" id="KW-1133">Transmembrane helix</keyword>
<feature type="transmembrane region" description="Helical" evidence="1">
    <location>
        <begin position="43"/>
        <end position="65"/>
    </location>
</feature>
<dbReference type="PANTHER" id="PTHR35152:SF1">
    <property type="entry name" value="DOMAIN SIGNALLING PROTEIN, PUTATIVE (AFU_ORTHOLOGUE AFUA_5G11310)-RELATED"/>
    <property type="match status" value="1"/>
</dbReference>
<feature type="transmembrane region" description="Helical" evidence="1">
    <location>
        <begin position="167"/>
        <end position="193"/>
    </location>
</feature>
<feature type="transmembrane region" description="Helical" evidence="1">
    <location>
        <begin position="213"/>
        <end position="235"/>
    </location>
</feature>
<feature type="transmembrane region" description="Helical" evidence="1">
    <location>
        <begin position="136"/>
        <end position="160"/>
    </location>
</feature>
<dbReference type="GO" id="GO:0016020">
    <property type="term" value="C:membrane"/>
    <property type="evidence" value="ECO:0007669"/>
    <property type="project" value="UniProtKB-UniRule"/>
</dbReference>
<dbReference type="STRING" id="648757.Rvan_1372"/>
<keyword evidence="4" id="KW-1185">Reference proteome</keyword>
<name>E3I6I4_RHOVT</name>
<dbReference type="InterPro" id="IPR005330">
    <property type="entry name" value="MHYT_dom"/>
</dbReference>
<dbReference type="eggNOG" id="COG3300">
    <property type="taxonomic scope" value="Bacteria"/>
</dbReference>
<feature type="domain" description="MHYT" evidence="2">
    <location>
        <begin position="5"/>
        <end position="195"/>
    </location>
</feature>
<reference evidence="4" key="1">
    <citation type="journal article" date="2011" name="J. Bacteriol.">
        <title>Genome sequences of eight morphologically diverse alphaproteobacteria.</title>
        <authorList>
            <consortium name="US DOE Joint Genome Institute"/>
            <person name="Brown P.J."/>
            <person name="Kysela D.T."/>
            <person name="Buechlein A."/>
            <person name="Hemmerich C."/>
            <person name="Brun Y.V."/>
        </authorList>
    </citation>
    <scope>NUCLEOTIDE SEQUENCE [LARGE SCALE GENOMIC DNA]</scope>
    <source>
        <strain evidence="4">ATCC 17100 / ATH 3.1.1 / DSM 162 / LMG 4299</strain>
    </source>
</reference>
<keyword evidence="1" id="KW-0812">Transmembrane</keyword>
<dbReference type="KEGG" id="rva:Rvan_1372"/>
<sequence>MAIPHETELVILSVAISLIGALTAAILMSNLDRLRGGERRARLLMAGLVLGGAIWTTHFVGLLALESPVNLGHNPELLALSALVAFTGTTAALLLVGIRSDGAATRLPLAATLLGFTLVLTNYSGLAAVAGRELRLSWFLTVIGVAISIQAAIVALWLLLRIRLRGIVLTSAGAVALGIVLSSTHYMAVASTMRLDETLAVLPRAVEQTSDQSLAWTATIALYVVCSVCLCVFVLSQFRSEQK</sequence>
<evidence type="ECO:0000313" key="3">
    <source>
        <dbReference type="EMBL" id="ADP70631.1"/>
    </source>
</evidence>
<dbReference type="AlphaFoldDB" id="E3I6I4"/>
<evidence type="ECO:0000313" key="4">
    <source>
        <dbReference type="Proteomes" id="UP000001399"/>
    </source>
</evidence>
<dbReference type="PROSITE" id="PS50924">
    <property type="entry name" value="MHYT"/>
    <property type="match status" value="1"/>
</dbReference>
<feature type="transmembrane region" description="Helical" evidence="1">
    <location>
        <begin position="77"/>
        <end position="97"/>
    </location>
</feature>
<dbReference type="HOGENOM" id="CLU_1141888_0_0_5"/>
<keyword evidence="1" id="KW-0472">Membrane</keyword>
<dbReference type="Proteomes" id="UP000001399">
    <property type="component" value="Chromosome"/>
</dbReference>
<dbReference type="EMBL" id="CP002292">
    <property type="protein sequence ID" value="ADP70631.1"/>
    <property type="molecule type" value="Genomic_DNA"/>
</dbReference>
<feature type="transmembrane region" description="Helical" evidence="1">
    <location>
        <begin position="109"/>
        <end position="130"/>
    </location>
</feature>
<feature type="transmembrane region" description="Helical" evidence="1">
    <location>
        <begin position="12"/>
        <end position="31"/>
    </location>
</feature>
<proteinExistence type="predicted"/>
<evidence type="ECO:0000259" key="2">
    <source>
        <dbReference type="PROSITE" id="PS50924"/>
    </source>
</evidence>
<dbReference type="Pfam" id="PF03707">
    <property type="entry name" value="MHYT"/>
    <property type="match status" value="1"/>
</dbReference>
<organism evidence="3 4">
    <name type="scientific">Rhodomicrobium vannielii (strain ATCC 17100 / DSM 162 / LMG 4299 / NCIMB 10020 / ATH 3.1.1)</name>
    <dbReference type="NCBI Taxonomy" id="648757"/>
    <lineage>
        <taxon>Bacteria</taxon>
        <taxon>Pseudomonadati</taxon>
        <taxon>Pseudomonadota</taxon>
        <taxon>Alphaproteobacteria</taxon>
        <taxon>Hyphomicrobiales</taxon>
        <taxon>Hyphomicrobiaceae</taxon>
        <taxon>Rhodomicrobium</taxon>
    </lineage>
</organism>
<dbReference type="OrthoDB" id="9814202at2"/>
<protein>
    <submittedName>
        <fullName evidence="3">Putative integral membrane sensor protein</fullName>
    </submittedName>
</protein>